<feature type="compositionally biased region" description="Basic residues" evidence="7">
    <location>
        <begin position="1"/>
        <end position="19"/>
    </location>
</feature>
<dbReference type="GO" id="GO:1904047">
    <property type="term" value="F:S-adenosyl-L-methionine binding"/>
    <property type="evidence" value="ECO:0007669"/>
    <property type="project" value="UniProtKB-UniRule"/>
</dbReference>
<dbReference type="Proteomes" id="UP001302676">
    <property type="component" value="Unassembled WGS sequence"/>
</dbReference>
<dbReference type="EC" id="2.5.1.157" evidence="6"/>
<comment type="catalytic activity">
    <reaction evidence="6">
        <text>N(1)-methylpseudouridine(1191) in yeast 18S rRNA + S-adenosyl-L-methionine = N(1)-methyl-N(3)-[(3S)-3-amino-3-carboxypropyl]pseudouridine(1191) in yeast 18S rRNA + S-methyl-5'-thioadenosine + H(+)</text>
        <dbReference type="Rhea" id="RHEA:63300"/>
        <dbReference type="Rhea" id="RHEA-COMP:13852"/>
        <dbReference type="Rhea" id="RHEA-COMP:16309"/>
        <dbReference type="ChEBI" id="CHEBI:15378"/>
        <dbReference type="ChEBI" id="CHEBI:17509"/>
        <dbReference type="ChEBI" id="CHEBI:59789"/>
        <dbReference type="ChEBI" id="CHEBI:74890"/>
        <dbReference type="ChEBI" id="CHEBI:146234"/>
    </reaction>
</comment>
<gene>
    <name evidence="6" type="primary">TSR3</name>
    <name evidence="10" type="ORF">C8A04DRAFT_29333</name>
</gene>
<comment type="subcellular location">
    <subcellularLocation>
        <location evidence="6">Cytoplasm</location>
    </subcellularLocation>
    <subcellularLocation>
        <location evidence="6">Nucleus</location>
    </subcellularLocation>
</comment>
<keyword evidence="4 6" id="KW-0808">Transferase</keyword>
<dbReference type="EMBL" id="MU853590">
    <property type="protein sequence ID" value="KAK4143104.1"/>
    <property type="molecule type" value="Genomic_DNA"/>
</dbReference>
<sequence length="460" mass="51137">MVRHKKDNFSSRGKHRPRGGPRSARQIEAENARDNNTNNASKTTDDDNNTETTKSTPGRPAFKAACWDLGHCDPKRCSGKRLLRLGLMRDLHLGQRHAGVIITPNGKTTLSPADAPLLNLHGAAVVECSWARTAEVQWNKVGGKCERLLPYLVAANTVNYGKPWRLNCVEALAAAFAICGHLDWAGEVLKPFAYGRAFLEINGELLRRYAGCEDEEGVKRAEREWMEKLEREYAESREEGGDGGDLWAGGNMNRRVVVDEDEDDEDDEGDEGEGDEDDKDAASDDDNKSVDGIYLGRKPPPPQQKDRFTLPPSDDEDEEEEDDSAEMEAIRRKILASKPFSNPQATTNNPNTYDPNSKNDTTTTTKTKKPLETIPRPQPRYKPDSDAEPDSDNNRSEDGSDQDSEADDGEENNDDEFDDIINATPVTDRMGLKRLEKERARITTTSRTFSSGGAAAPTRW</sequence>
<keyword evidence="11" id="KW-1185">Reference proteome</keyword>
<keyword evidence="2 6" id="KW-0690">Ribosome biogenesis</keyword>
<feature type="binding site" evidence="6">
    <location>
        <position position="164"/>
    </location>
    <ligand>
        <name>S-adenosyl-L-methionine</name>
        <dbReference type="ChEBI" id="CHEBI:59789"/>
    </ligand>
</feature>
<dbReference type="InterPro" id="IPR022968">
    <property type="entry name" value="Tsr3-like"/>
</dbReference>
<keyword evidence="3 6" id="KW-0698">rRNA processing</keyword>
<dbReference type="GO" id="GO:0005634">
    <property type="term" value="C:nucleus"/>
    <property type="evidence" value="ECO:0007669"/>
    <property type="project" value="UniProtKB-SubCell"/>
</dbReference>
<feature type="compositionally biased region" description="Polar residues" evidence="7">
    <location>
        <begin position="339"/>
        <end position="360"/>
    </location>
</feature>
<dbReference type="GO" id="GO:0005737">
    <property type="term" value="C:cytoplasm"/>
    <property type="evidence" value="ECO:0007669"/>
    <property type="project" value="UniProtKB-SubCell"/>
</dbReference>
<evidence type="ECO:0000256" key="6">
    <source>
        <dbReference type="HAMAP-Rule" id="MF_03146"/>
    </source>
</evidence>
<feature type="binding site" evidence="6">
    <location>
        <position position="78"/>
    </location>
    <ligand>
        <name>S-adenosyl-L-methionine</name>
        <dbReference type="ChEBI" id="CHEBI:59789"/>
    </ligand>
</feature>
<dbReference type="Pfam" id="PF04034">
    <property type="entry name" value="Ribo_biogen_C"/>
    <property type="match status" value="1"/>
</dbReference>
<feature type="compositionally biased region" description="Basic and acidic residues" evidence="7">
    <location>
        <begin position="430"/>
        <end position="441"/>
    </location>
</feature>
<comment type="catalytic activity">
    <reaction evidence="6">
        <text>an N(1)-methylpseudouridine in rRNA + S-adenosyl-L-methionine = N(1)-methyl-N(3)-[(3S)-3-amino-3-carboxypropyl]pseudouridine in rRNA + S-methyl-5'-thioadenosine + H(+)</text>
        <dbReference type="Rhea" id="RHEA:63296"/>
        <dbReference type="Rhea" id="RHEA-COMP:11634"/>
        <dbReference type="Rhea" id="RHEA-COMP:16310"/>
        <dbReference type="ChEBI" id="CHEBI:15378"/>
        <dbReference type="ChEBI" id="CHEBI:17509"/>
        <dbReference type="ChEBI" id="CHEBI:59789"/>
        <dbReference type="ChEBI" id="CHEBI:74890"/>
        <dbReference type="ChEBI" id="CHEBI:146234"/>
        <dbReference type="EC" id="2.5.1.157"/>
    </reaction>
</comment>
<evidence type="ECO:0000259" key="9">
    <source>
        <dbReference type="Pfam" id="PF04068"/>
    </source>
</evidence>
<dbReference type="HAMAP" id="MF_01116">
    <property type="entry name" value="TSR3"/>
    <property type="match status" value="1"/>
</dbReference>
<feature type="binding site" evidence="6">
    <location>
        <position position="126"/>
    </location>
    <ligand>
        <name>S-adenosyl-L-methionine</name>
        <dbReference type="ChEBI" id="CHEBI:59789"/>
    </ligand>
</feature>
<evidence type="ECO:0000256" key="1">
    <source>
        <dbReference type="ARBA" id="ARBA00022490"/>
    </source>
</evidence>
<comment type="function">
    <text evidence="6">Aminocarboxypropyltransferase that catalyzes the aminocarboxypropyl transfer on pseudouridine at position 1191 (Psi1191) in 18S rRNA. It constitutes the last step in biosynthesis of the hypermodified N1-methyl-N3-(3-amino-3-carboxypropyl) pseudouridine (m1acp3-Psi) conserved in eukaryotic 18S rRNA.</text>
</comment>
<feature type="binding site" evidence="6">
    <location>
        <position position="149"/>
    </location>
    <ligand>
        <name>S-adenosyl-L-methionine</name>
        <dbReference type="ChEBI" id="CHEBI:59789"/>
    </ligand>
</feature>
<keyword evidence="5 6" id="KW-0949">S-adenosyl-L-methionine</keyword>
<feature type="region of interest" description="Disordered" evidence="7">
    <location>
        <begin position="233"/>
        <end position="460"/>
    </location>
</feature>
<comment type="caution">
    <text evidence="10">The sequence shown here is derived from an EMBL/GenBank/DDBJ whole genome shotgun (WGS) entry which is preliminary data.</text>
</comment>
<reference evidence="10" key="1">
    <citation type="journal article" date="2023" name="Mol. Phylogenet. Evol.">
        <title>Genome-scale phylogeny and comparative genomics of the fungal order Sordariales.</title>
        <authorList>
            <person name="Hensen N."/>
            <person name="Bonometti L."/>
            <person name="Westerberg I."/>
            <person name="Brannstrom I.O."/>
            <person name="Guillou S."/>
            <person name="Cros-Aarteil S."/>
            <person name="Calhoun S."/>
            <person name="Haridas S."/>
            <person name="Kuo A."/>
            <person name="Mondo S."/>
            <person name="Pangilinan J."/>
            <person name="Riley R."/>
            <person name="LaButti K."/>
            <person name="Andreopoulos B."/>
            <person name="Lipzen A."/>
            <person name="Chen C."/>
            <person name="Yan M."/>
            <person name="Daum C."/>
            <person name="Ng V."/>
            <person name="Clum A."/>
            <person name="Steindorff A."/>
            <person name="Ohm R.A."/>
            <person name="Martin F."/>
            <person name="Silar P."/>
            <person name="Natvig D.O."/>
            <person name="Lalanne C."/>
            <person name="Gautier V."/>
            <person name="Ament-Velasquez S.L."/>
            <person name="Kruys A."/>
            <person name="Hutchinson M.I."/>
            <person name="Powell A.J."/>
            <person name="Barry K."/>
            <person name="Miller A.N."/>
            <person name="Grigoriev I.V."/>
            <person name="Debuchy R."/>
            <person name="Gladieux P."/>
            <person name="Hiltunen Thoren M."/>
            <person name="Johannesson H."/>
        </authorList>
    </citation>
    <scope>NUCLEOTIDE SEQUENCE</scope>
    <source>
        <strain evidence="10">CBS 141.50</strain>
    </source>
</reference>
<dbReference type="GO" id="GO:0000455">
    <property type="term" value="P:enzyme-directed rRNA pseudouridine synthesis"/>
    <property type="evidence" value="ECO:0007669"/>
    <property type="project" value="UniProtKB-UniRule"/>
</dbReference>
<feature type="compositionally biased region" description="Basic and acidic residues" evidence="7">
    <location>
        <begin position="280"/>
        <end position="289"/>
    </location>
</feature>
<accession>A0AAN6V274</accession>
<dbReference type="GO" id="GO:0106388">
    <property type="term" value="F:rRNA small subunit aminocarboxypropyltransferase activity"/>
    <property type="evidence" value="ECO:0007669"/>
    <property type="project" value="UniProtKB-EC"/>
</dbReference>
<dbReference type="InterPro" id="IPR007209">
    <property type="entry name" value="RNaseL-inhib-like_metal-bd_dom"/>
</dbReference>
<evidence type="ECO:0000256" key="7">
    <source>
        <dbReference type="SAM" id="MobiDB-lite"/>
    </source>
</evidence>
<evidence type="ECO:0000256" key="2">
    <source>
        <dbReference type="ARBA" id="ARBA00022517"/>
    </source>
</evidence>
<dbReference type="PANTHER" id="PTHR20426:SF0">
    <property type="entry name" value="18S RRNA AMINOCARBOXYPROPYLTRANSFERASE"/>
    <property type="match status" value="1"/>
</dbReference>
<dbReference type="PANTHER" id="PTHR20426">
    <property type="entry name" value="RIBOSOME BIOGENESIS PROTEIN TSR3 HOMOLOG"/>
    <property type="match status" value="1"/>
</dbReference>
<dbReference type="GO" id="GO:0030490">
    <property type="term" value="P:maturation of SSU-rRNA"/>
    <property type="evidence" value="ECO:0007669"/>
    <property type="project" value="TreeGrafter"/>
</dbReference>
<feature type="domain" description="RNase L inhibitor RLI-like possible metal-binding" evidence="9">
    <location>
        <begin position="63"/>
        <end position="96"/>
    </location>
</feature>
<dbReference type="Pfam" id="PF04068">
    <property type="entry name" value="Fer4_RLI"/>
    <property type="match status" value="1"/>
</dbReference>
<evidence type="ECO:0000256" key="3">
    <source>
        <dbReference type="ARBA" id="ARBA00022552"/>
    </source>
</evidence>
<dbReference type="InterPro" id="IPR007177">
    <property type="entry name" value="Tsr3_C"/>
</dbReference>
<reference evidence="10" key="2">
    <citation type="submission" date="2023-05" db="EMBL/GenBank/DDBJ databases">
        <authorList>
            <consortium name="Lawrence Berkeley National Laboratory"/>
            <person name="Steindorff A."/>
            <person name="Hensen N."/>
            <person name="Bonometti L."/>
            <person name="Westerberg I."/>
            <person name="Brannstrom I.O."/>
            <person name="Guillou S."/>
            <person name="Cros-Aarteil S."/>
            <person name="Calhoun S."/>
            <person name="Haridas S."/>
            <person name="Kuo A."/>
            <person name="Mondo S."/>
            <person name="Pangilinan J."/>
            <person name="Riley R."/>
            <person name="Labutti K."/>
            <person name="Andreopoulos B."/>
            <person name="Lipzen A."/>
            <person name="Chen C."/>
            <person name="Yanf M."/>
            <person name="Daum C."/>
            <person name="Ng V."/>
            <person name="Clum A."/>
            <person name="Ohm R."/>
            <person name="Martin F."/>
            <person name="Silar P."/>
            <person name="Natvig D."/>
            <person name="Lalanne C."/>
            <person name="Gautier V."/>
            <person name="Ament-Velasquez S.L."/>
            <person name="Kruys A."/>
            <person name="Hutchinson M.I."/>
            <person name="Powell A.J."/>
            <person name="Barry K."/>
            <person name="Miller A.N."/>
            <person name="Grigoriev I.V."/>
            <person name="Debuchy R."/>
            <person name="Gladieux P."/>
            <person name="Thoren M.H."/>
            <person name="Johannesson H."/>
        </authorList>
    </citation>
    <scope>NUCLEOTIDE SEQUENCE</scope>
    <source>
        <strain evidence="10">CBS 141.50</strain>
    </source>
</reference>
<proteinExistence type="inferred from homology"/>
<keyword evidence="6" id="KW-0539">Nucleus</keyword>
<feature type="compositionally biased region" description="Acidic residues" evidence="7">
    <location>
        <begin position="399"/>
        <end position="419"/>
    </location>
</feature>
<dbReference type="AlphaFoldDB" id="A0AAN6V274"/>
<feature type="compositionally biased region" description="Acidic residues" evidence="7">
    <location>
        <begin position="259"/>
        <end position="279"/>
    </location>
</feature>
<name>A0AAN6V274_9PEZI</name>
<protein>
    <recommendedName>
        <fullName evidence="6">18S rRNA aminocarboxypropyltransferase</fullName>
        <ecNumber evidence="6">2.5.1.157</ecNumber>
    </recommendedName>
</protein>
<evidence type="ECO:0000256" key="5">
    <source>
        <dbReference type="ARBA" id="ARBA00022691"/>
    </source>
</evidence>
<organism evidence="10 11">
    <name type="scientific">Dichotomopilus funicola</name>
    <dbReference type="NCBI Taxonomy" id="1934379"/>
    <lineage>
        <taxon>Eukaryota</taxon>
        <taxon>Fungi</taxon>
        <taxon>Dikarya</taxon>
        <taxon>Ascomycota</taxon>
        <taxon>Pezizomycotina</taxon>
        <taxon>Sordariomycetes</taxon>
        <taxon>Sordariomycetidae</taxon>
        <taxon>Sordariales</taxon>
        <taxon>Chaetomiaceae</taxon>
        <taxon>Dichotomopilus</taxon>
    </lineage>
</organism>
<comment type="similarity">
    <text evidence="6">Belongs to the TDD superfamily. TSR3 family.</text>
</comment>
<feature type="compositionally biased region" description="Polar residues" evidence="7">
    <location>
        <begin position="442"/>
        <end position="451"/>
    </location>
</feature>
<evidence type="ECO:0000313" key="11">
    <source>
        <dbReference type="Proteomes" id="UP001302676"/>
    </source>
</evidence>
<evidence type="ECO:0000256" key="4">
    <source>
        <dbReference type="ARBA" id="ARBA00022679"/>
    </source>
</evidence>
<keyword evidence="1 6" id="KW-0963">Cytoplasm</keyword>
<evidence type="ECO:0000313" key="10">
    <source>
        <dbReference type="EMBL" id="KAK4143104.1"/>
    </source>
</evidence>
<feature type="domain" description="16S/18S rRNA aminocarboxypropyltransferase Tsr3 C-terminal" evidence="8">
    <location>
        <begin position="100"/>
        <end position="226"/>
    </location>
</feature>
<feature type="region of interest" description="Disordered" evidence="7">
    <location>
        <begin position="1"/>
        <end position="60"/>
    </location>
</feature>
<evidence type="ECO:0000259" key="8">
    <source>
        <dbReference type="Pfam" id="PF04034"/>
    </source>
</evidence>
<feature type="compositionally biased region" description="Acidic residues" evidence="7">
    <location>
        <begin position="313"/>
        <end position="326"/>
    </location>
</feature>